<reference evidence="3 4" key="1">
    <citation type="journal article" date="2015" name="Genome Announc.">
        <title>Expanding the biotechnology potential of lactobacilli through comparative genomics of 213 strains and associated genera.</title>
        <authorList>
            <person name="Sun Z."/>
            <person name="Harris H.M."/>
            <person name="McCann A."/>
            <person name="Guo C."/>
            <person name="Argimon S."/>
            <person name="Zhang W."/>
            <person name="Yang X."/>
            <person name="Jeffery I.B."/>
            <person name="Cooney J.C."/>
            <person name="Kagawa T.F."/>
            <person name="Liu W."/>
            <person name="Song Y."/>
            <person name="Salvetti E."/>
            <person name="Wrobel A."/>
            <person name="Rasinkangas P."/>
            <person name="Parkhill J."/>
            <person name="Rea M.C."/>
            <person name="O'Sullivan O."/>
            <person name="Ritari J."/>
            <person name="Douillard F.P."/>
            <person name="Paul Ross R."/>
            <person name="Yang R."/>
            <person name="Briner A.E."/>
            <person name="Felis G.E."/>
            <person name="de Vos W.M."/>
            <person name="Barrangou R."/>
            <person name="Klaenhammer T.R."/>
            <person name="Caufield P.W."/>
            <person name="Cui Y."/>
            <person name="Zhang H."/>
            <person name="O'Toole P.W."/>
        </authorList>
    </citation>
    <scope>NUCLEOTIDE SEQUENCE [LARGE SCALE GENOMIC DNA]</scope>
    <source>
        <strain evidence="3 4">DSM 20253</strain>
    </source>
</reference>
<evidence type="ECO:0000259" key="2">
    <source>
        <dbReference type="SMART" id="SM00244"/>
    </source>
</evidence>
<keyword evidence="1" id="KW-0472">Membrane</keyword>
<evidence type="ECO:0000313" key="3">
    <source>
        <dbReference type="EMBL" id="KRM99361.1"/>
    </source>
</evidence>
<comment type="caution">
    <text evidence="3">The sequence shown here is derived from an EMBL/GenBank/DDBJ whole genome shotgun (WGS) entry which is preliminary data.</text>
</comment>
<proteinExistence type="predicted"/>
<dbReference type="InterPro" id="IPR036013">
    <property type="entry name" value="Band_7/SPFH_dom_sf"/>
</dbReference>
<dbReference type="Proteomes" id="UP000051638">
    <property type="component" value="Unassembled WGS sequence"/>
</dbReference>
<dbReference type="Gene3D" id="3.30.479.30">
    <property type="entry name" value="Band 7 domain"/>
    <property type="match status" value="1"/>
</dbReference>
<organism evidence="3 4">
    <name type="scientific">Loigolactobacillus rennini DSM 20253</name>
    <dbReference type="NCBI Taxonomy" id="1423796"/>
    <lineage>
        <taxon>Bacteria</taxon>
        <taxon>Bacillati</taxon>
        <taxon>Bacillota</taxon>
        <taxon>Bacilli</taxon>
        <taxon>Lactobacillales</taxon>
        <taxon>Lactobacillaceae</taxon>
        <taxon>Loigolactobacillus</taxon>
    </lineage>
</organism>
<feature type="domain" description="Band 7" evidence="2">
    <location>
        <begin position="56"/>
        <end position="221"/>
    </location>
</feature>
<keyword evidence="1" id="KW-1133">Transmembrane helix</keyword>
<dbReference type="AlphaFoldDB" id="A0A0R2D627"/>
<keyword evidence="4" id="KW-1185">Reference proteome</keyword>
<name>A0A0R2D627_9LACO</name>
<accession>A0A0R2D627</accession>
<dbReference type="OrthoDB" id="9813479at2"/>
<protein>
    <submittedName>
        <fullName evidence="3">Band 7 protein</fullName>
    </submittedName>
</protein>
<dbReference type="InterPro" id="IPR001107">
    <property type="entry name" value="Band_7"/>
</dbReference>
<evidence type="ECO:0000313" key="4">
    <source>
        <dbReference type="Proteomes" id="UP000051638"/>
    </source>
</evidence>
<dbReference type="RefSeq" id="WP_057873245.1">
    <property type="nucleotide sequence ID" value="NZ_AYYI01000015.1"/>
</dbReference>
<gene>
    <name evidence="3" type="ORF">FC24_GL000324</name>
</gene>
<dbReference type="PATRIC" id="fig|1423796.3.peg.336"/>
<dbReference type="PANTHER" id="PTHR43446">
    <property type="entry name" value="MEMBRANE PROTEIN-RELATED"/>
    <property type="match status" value="1"/>
</dbReference>
<sequence length="289" mass="31885">MTEKKAWYINGYIGLIILLVWLILAGWWTLASFAAAQAFGTICGGILVLIALLFASGVTIVAPNEAKAVTFFGKYIGSLKESGLFITLPLTYKYPISLRVRNFNSDILKVNDEQGNPVEIAAVIVFRVVDTAKALFNVDHYEEFVQIQSEAAIRHVASRYAYDTFSDEKAITLRGNTTEVSQKLAAELEERLKVAGVEVIETRLTHLAYATEIASAMLQRQQASAILAARKIIVEGAVTMTEDALSRLEANDKLNFDDERKLRVVNNLLVSIIADRGTQPIINTGETEN</sequence>
<feature type="transmembrane region" description="Helical" evidence="1">
    <location>
        <begin position="34"/>
        <end position="62"/>
    </location>
</feature>
<dbReference type="Pfam" id="PF01145">
    <property type="entry name" value="Band_7"/>
    <property type="match status" value="1"/>
</dbReference>
<dbReference type="EMBL" id="AYYI01000015">
    <property type="protein sequence ID" value="KRM99361.1"/>
    <property type="molecule type" value="Genomic_DNA"/>
</dbReference>
<keyword evidence="1" id="KW-0812">Transmembrane</keyword>
<dbReference type="STRING" id="1423796.FC24_GL000324"/>
<feature type="transmembrane region" description="Helical" evidence="1">
    <location>
        <begin position="7"/>
        <end position="28"/>
    </location>
</feature>
<dbReference type="SUPFAM" id="SSF117892">
    <property type="entry name" value="Band 7/SPFH domain"/>
    <property type="match status" value="1"/>
</dbReference>
<evidence type="ECO:0000256" key="1">
    <source>
        <dbReference type="SAM" id="Phobius"/>
    </source>
</evidence>
<dbReference type="CDD" id="cd03402">
    <property type="entry name" value="SPFH_like_u2"/>
    <property type="match status" value="1"/>
</dbReference>
<dbReference type="PANTHER" id="PTHR43446:SF1">
    <property type="entry name" value="BAND 7 DOMAIN-CONTAINING PROTEIN"/>
    <property type="match status" value="1"/>
</dbReference>
<dbReference type="SMART" id="SM00244">
    <property type="entry name" value="PHB"/>
    <property type="match status" value="1"/>
</dbReference>